<feature type="region of interest" description="Disordered" evidence="13">
    <location>
        <begin position="1025"/>
        <end position="1084"/>
    </location>
</feature>
<feature type="region of interest" description="Disordered" evidence="13">
    <location>
        <begin position="974"/>
        <end position="997"/>
    </location>
</feature>
<dbReference type="GO" id="GO:0007189">
    <property type="term" value="P:adenylate cyclase-activating G protein-coupled receptor signaling pathway"/>
    <property type="evidence" value="ECO:0007669"/>
    <property type="project" value="TreeGrafter"/>
</dbReference>
<feature type="region of interest" description="Disordered" evidence="13">
    <location>
        <begin position="456"/>
        <end position="494"/>
    </location>
</feature>
<dbReference type="GO" id="GO:0004383">
    <property type="term" value="F:guanylate cyclase activity"/>
    <property type="evidence" value="ECO:0007669"/>
    <property type="project" value="UniProtKB-EC"/>
</dbReference>
<comment type="catalytic activity">
    <reaction evidence="1">
        <text>GTP = 3',5'-cyclic GMP + diphosphate</text>
        <dbReference type="Rhea" id="RHEA:13665"/>
        <dbReference type="ChEBI" id="CHEBI:33019"/>
        <dbReference type="ChEBI" id="CHEBI:37565"/>
        <dbReference type="ChEBI" id="CHEBI:57746"/>
        <dbReference type="EC" id="4.6.1.2"/>
    </reaction>
</comment>
<evidence type="ECO:0000256" key="1">
    <source>
        <dbReference type="ARBA" id="ARBA00001436"/>
    </source>
</evidence>
<keyword evidence="6" id="KW-0479">Metal-binding</keyword>
<feature type="compositionally biased region" description="Low complexity" evidence="13">
    <location>
        <begin position="475"/>
        <end position="489"/>
    </location>
</feature>
<feature type="domain" description="Guanylate cyclase" evidence="15">
    <location>
        <begin position="810"/>
        <end position="923"/>
    </location>
</feature>
<dbReference type="InterPro" id="IPR001054">
    <property type="entry name" value="A/G_cyclase"/>
</dbReference>
<sequence length="1333" mass="146895">MGKSSGGGLRFGSDCLEETYSSWRLSRSRTHPLLMSTAVIAIIRCIVTAPQWRAVRSFLTALAAITVLVADRRGNRAKAAKAACFAVLSIDFLLAVPKIDAVLPLITLTLAAYALLNYSIRFLALITGSMAAIFVLVYTWFERPLLLNELLSLVIVLVWTTLVAIYANLSIDRLARGAFLSARNAVDGETAAEEQGKRMNRLLSSFLPDHLINSASQQISSISPTLYAEHYHQPCDAKKLNVNSISQVSFVYARIIGLESVLSSCSPHDAARLLRELEARVTIASRARGCARITSDGVAVVAGVPHAMDPAHAERALGFARDLAALISSFRDATTAEVAASAVITTGSVSAGVIGQAKWHYDVIGPAVDEALRMYGRIGGQPGIWVDEQTRRILLSRGENLQQVGQCWKVAEGSYAVSPIAGDLCFPVNKRFSLVTVPQAVNRLLQTLIAAERAKQGGGGTLVPGHRKRIRPSDGNNNQNGANGTAGNGTIEGKRGGVLRVRDSGRGWAGAVWGPRRDSSLIDPVTLRFRNSHLEQEYHKEMDRWLIPALAISIFFLVVYGLYHMLVMPRLITSLALIIVSLAMMFFILLMLYIDYFHSFSQFITRTSAGHSVTILLIMAVVLLCGVVNTFSCPSTSSSASLIPSPRDPDVCRTPHFSAFSFALFFLTSTVFVRFSSLLHFVVLLISLLIYTLQIIFAHPPIGSVSFGTEFDLIAGLIQLGAVILILSREYEQLMRLDFLSAVKCSQECTVAENVRSLCGQIQLNIVPPHLASWLAGRQKEAAHGEVLQHVHHTLGIAYISLEGLPLYGEQGINLLNYIFSYFDQILPEYKGIEKVKSWNRYYVLAAGLLPDSHNVEEAPRTIGDLLHTLALFVINATQYATQKQFEVTVGMDCGSVLSVLCDAEKPQFDLWGDTLERAKMLCDRSATHGRISVSEEIFLALRPRNFTFSKHPTKVTEGLSSYTLHCDEVASETEDYDSDGSGRASKLEHSEAPSKYPDGMNIMEAIQHHHLDMTSSMASSYASELRSLGGGGETDSEIEWITPETAQDGYRQTYSEYETDGSRAVSRASSRNDNTPRRKRLRGLKVSLPRISGWLRRTTSGGEGLGRDEERRDEANDNLTASYASLEPTATEKLDEAARRVDRMLRELQQFGETVMPSTPREEQPFPTTIGSTRSMLRPGSSACHTEYDNDSDAGGMYGSSSRSRPTKRQTRAALAARTRRLRDASVSSIELEPLHKHWRSGYSIGYEDEYERVTGSEMETDDEEGQRQATTTGPSRFDAVQPEDDVDVEENGRQLDFANLLEAEQLRALSRDIRKNFGDFQLASFDDERAV</sequence>
<feature type="transmembrane region" description="Helical" evidence="14">
    <location>
        <begin position="614"/>
        <end position="633"/>
    </location>
</feature>
<feature type="transmembrane region" description="Helical" evidence="14">
    <location>
        <begin position="678"/>
        <end position="699"/>
    </location>
</feature>
<feature type="region of interest" description="Disordered" evidence="13">
    <location>
        <begin position="1254"/>
        <end position="1290"/>
    </location>
</feature>
<dbReference type="GO" id="GO:0004016">
    <property type="term" value="F:adenylate cyclase activity"/>
    <property type="evidence" value="ECO:0007669"/>
    <property type="project" value="UniProtKB-EC"/>
</dbReference>
<dbReference type="PANTHER" id="PTHR45627">
    <property type="entry name" value="ADENYLATE CYCLASE TYPE 1"/>
    <property type="match status" value="1"/>
</dbReference>
<feature type="region of interest" description="Disordered" evidence="13">
    <location>
        <begin position="1096"/>
        <end position="1115"/>
    </location>
</feature>
<feature type="domain" description="Guanylate cyclase" evidence="15">
    <location>
        <begin position="249"/>
        <end position="375"/>
    </location>
</feature>
<evidence type="ECO:0000256" key="5">
    <source>
        <dbReference type="ARBA" id="ARBA00022692"/>
    </source>
</evidence>
<gene>
    <name evidence="16" type="ORF">PMAYCL1PPCAC_13399</name>
</gene>
<reference evidence="17" key="1">
    <citation type="submission" date="2022-10" db="EMBL/GenBank/DDBJ databases">
        <title>Genome assembly of Pristionchus species.</title>
        <authorList>
            <person name="Yoshida K."/>
            <person name="Sommer R.J."/>
        </authorList>
    </citation>
    <scope>NUCLEOTIDE SEQUENCE [LARGE SCALE GENOMIC DNA]</scope>
    <source>
        <strain evidence="17">RS5460</strain>
    </source>
</reference>
<keyword evidence="5 14" id="KW-0812">Transmembrane</keyword>
<evidence type="ECO:0000256" key="14">
    <source>
        <dbReference type="SAM" id="Phobius"/>
    </source>
</evidence>
<evidence type="ECO:0000256" key="13">
    <source>
        <dbReference type="SAM" id="MobiDB-lite"/>
    </source>
</evidence>
<keyword evidence="10 14" id="KW-1133">Transmembrane helix</keyword>
<evidence type="ECO:0000256" key="9">
    <source>
        <dbReference type="ARBA" id="ARBA00022842"/>
    </source>
</evidence>
<organism evidence="16 17">
    <name type="scientific">Pristionchus mayeri</name>
    <dbReference type="NCBI Taxonomy" id="1317129"/>
    <lineage>
        <taxon>Eukaryota</taxon>
        <taxon>Metazoa</taxon>
        <taxon>Ecdysozoa</taxon>
        <taxon>Nematoda</taxon>
        <taxon>Chromadorea</taxon>
        <taxon>Rhabditida</taxon>
        <taxon>Rhabditina</taxon>
        <taxon>Diplogasteromorpha</taxon>
        <taxon>Diplogasteroidea</taxon>
        <taxon>Neodiplogasteridae</taxon>
        <taxon>Pristionchus</taxon>
    </lineage>
</organism>
<dbReference type="CDD" id="cd07302">
    <property type="entry name" value="CHD"/>
    <property type="match status" value="1"/>
</dbReference>
<feature type="transmembrane region" description="Helical" evidence="14">
    <location>
        <begin position="122"/>
        <end position="141"/>
    </location>
</feature>
<keyword evidence="9" id="KW-0460">Magnesium</keyword>
<evidence type="ECO:0000256" key="11">
    <source>
        <dbReference type="ARBA" id="ARBA00023136"/>
    </source>
</evidence>
<dbReference type="Gene3D" id="3.30.70.1230">
    <property type="entry name" value="Nucleotide cyclase"/>
    <property type="match status" value="2"/>
</dbReference>
<feature type="compositionally biased region" description="Polar residues" evidence="13">
    <location>
        <begin position="1167"/>
        <end position="1176"/>
    </location>
</feature>
<evidence type="ECO:0000256" key="12">
    <source>
        <dbReference type="ARBA" id="ARBA00023239"/>
    </source>
</evidence>
<proteinExistence type="predicted"/>
<dbReference type="GO" id="GO:0006171">
    <property type="term" value="P:cAMP biosynthetic process"/>
    <property type="evidence" value="ECO:0007669"/>
    <property type="project" value="TreeGrafter"/>
</dbReference>
<dbReference type="SMART" id="SM00044">
    <property type="entry name" value="CYCc"/>
    <property type="match status" value="1"/>
</dbReference>
<evidence type="ECO:0000256" key="8">
    <source>
        <dbReference type="ARBA" id="ARBA00022840"/>
    </source>
</evidence>
<evidence type="ECO:0000256" key="6">
    <source>
        <dbReference type="ARBA" id="ARBA00022723"/>
    </source>
</evidence>
<dbReference type="GO" id="GO:0035556">
    <property type="term" value="P:intracellular signal transduction"/>
    <property type="evidence" value="ECO:0007669"/>
    <property type="project" value="InterPro"/>
</dbReference>
<feature type="region of interest" description="Disordered" evidence="13">
    <location>
        <begin position="1157"/>
        <end position="1214"/>
    </location>
</feature>
<keyword evidence="12" id="KW-0456">Lyase</keyword>
<comment type="catalytic activity">
    <reaction evidence="2">
        <text>ATP = 3',5'-cyclic AMP + diphosphate</text>
        <dbReference type="Rhea" id="RHEA:15389"/>
        <dbReference type="ChEBI" id="CHEBI:30616"/>
        <dbReference type="ChEBI" id="CHEBI:33019"/>
        <dbReference type="ChEBI" id="CHEBI:58165"/>
        <dbReference type="EC" id="4.6.1.1"/>
    </reaction>
</comment>
<dbReference type="PROSITE" id="PS50125">
    <property type="entry name" value="GUANYLATE_CYCLASE_2"/>
    <property type="match status" value="2"/>
</dbReference>
<keyword evidence="8" id="KW-0067">ATP-binding</keyword>
<feature type="transmembrane region" description="Helical" evidence="14">
    <location>
        <begin position="545"/>
        <end position="563"/>
    </location>
</feature>
<evidence type="ECO:0000259" key="15">
    <source>
        <dbReference type="PROSITE" id="PS50125"/>
    </source>
</evidence>
<protein>
    <recommendedName>
        <fullName evidence="4">adenylate cyclase</fullName>
        <ecNumber evidence="4">4.6.1.1</ecNumber>
    </recommendedName>
</protein>
<feature type="transmembrane region" description="Helical" evidence="14">
    <location>
        <begin position="575"/>
        <end position="594"/>
    </location>
</feature>
<dbReference type="EMBL" id="BTRK01000003">
    <property type="protein sequence ID" value="GMR43204.1"/>
    <property type="molecule type" value="Genomic_DNA"/>
</dbReference>
<evidence type="ECO:0000256" key="4">
    <source>
        <dbReference type="ARBA" id="ARBA00012201"/>
    </source>
</evidence>
<evidence type="ECO:0000313" key="16">
    <source>
        <dbReference type="EMBL" id="GMR43204.1"/>
    </source>
</evidence>
<dbReference type="GO" id="GO:0005524">
    <property type="term" value="F:ATP binding"/>
    <property type="evidence" value="ECO:0007669"/>
    <property type="project" value="UniProtKB-KW"/>
</dbReference>
<evidence type="ECO:0000256" key="7">
    <source>
        <dbReference type="ARBA" id="ARBA00022741"/>
    </source>
</evidence>
<keyword evidence="11 14" id="KW-0472">Membrane</keyword>
<comment type="caution">
    <text evidence="16">The sequence shown here is derived from an EMBL/GenBank/DDBJ whole genome shotgun (WGS) entry which is preliminary data.</text>
</comment>
<dbReference type="PANTHER" id="PTHR45627:SF26">
    <property type="entry name" value="ADENYLATE CYCLASE TYPE 1"/>
    <property type="match status" value="1"/>
</dbReference>
<accession>A0AAN5CGJ8</accession>
<dbReference type="Proteomes" id="UP001328107">
    <property type="component" value="Unassembled WGS sequence"/>
</dbReference>
<dbReference type="Pfam" id="PF00211">
    <property type="entry name" value="Guanylate_cyc"/>
    <property type="match status" value="2"/>
</dbReference>
<dbReference type="EC" id="4.6.1.1" evidence="4"/>
<evidence type="ECO:0000256" key="3">
    <source>
        <dbReference type="ARBA" id="ARBA00004141"/>
    </source>
</evidence>
<comment type="subcellular location">
    <subcellularLocation>
        <location evidence="3">Membrane</location>
        <topology evidence="3">Multi-pass membrane protein</topology>
    </subcellularLocation>
</comment>
<dbReference type="GO" id="GO:0046872">
    <property type="term" value="F:metal ion binding"/>
    <property type="evidence" value="ECO:0007669"/>
    <property type="project" value="UniProtKB-KW"/>
</dbReference>
<name>A0AAN5CGJ8_9BILA</name>
<feature type="transmembrane region" description="Helical" evidence="14">
    <location>
        <begin position="150"/>
        <end position="169"/>
    </location>
</feature>
<keyword evidence="7" id="KW-0547">Nucleotide-binding</keyword>
<evidence type="ECO:0000256" key="2">
    <source>
        <dbReference type="ARBA" id="ARBA00001593"/>
    </source>
</evidence>
<dbReference type="SUPFAM" id="SSF55073">
    <property type="entry name" value="Nucleotide cyclase"/>
    <property type="match status" value="2"/>
</dbReference>
<keyword evidence="17" id="KW-1185">Reference proteome</keyword>
<evidence type="ECO:0000313" key="17">
    <source>
        <dbReference type="Proteomes" id="UP001328107"/>
    </source>
</evidence>
<feature type="transmembrane region" description="Helical" evidence="14">
    <location>
        <begin position="83"/>
        <end position="116"/>
    </location>
</feature>
<evidence type="ECO:0000256" key="10">
    <source>
        <dbReference type="ARBA" id="ARBA00022989"/>
    </source>
</evidence>
<dbReference type="GO" id="GO:0005886">
    <property type="term" value="C:plasma membrane"/>
    <property type="evidence" value="ECO:0007669"/>
    <property type="project" value="TreeGrafter"/>
</dbReference>
<dbReference type="InterPro" id="IPR029787">
    <property type="entry name" value="Nucleotide_cyclase"/>
</dbReference>
<feature type="compositionally biased region" description="Basic and acidic residues" evidence="13">
    <location>
        <begin position="1106"/>
        <end position="1115"/>
    </location>
</feature>